<dbReference type="NCBIfam" id="TIGR02795">
    <property type="entry name" value="tol_pal_ybgF"/>
    <property type="match status" value="1"/>
</dbReference>
<evidence type="ECO:0000256" key="2">
    <source>
        <dbReference type="PROSITE-ProRule" id="PRU00339"/>
    </source>
</evidence>
<dbReference type="PROSITE" id="PS50005">
    <property type="entry name" value="TPR"/>
    <property type="match status" value="1"/>
</dbReference>
<dbReference type="Pfam" id="PF16331">
    <property type="entry name" value="TolA_bind_tri"/>
    <property type="match status" value="1"/>
</dbReference>
<feature type="compositionally biased region" description="Pro residues" evidence="3">
    <location>
        <begin position="111"/>
        <end position="121"/>
    </location>
</feature>
<feature type="coiled-coil region" evidence="1">
    <location>
        <begin position="38"/>
        <end position="72"/>
    </location>
</feature>
<keyword evidence="1" id="KW-0175">Coiled coil</keyword>
<dbReference type="GO" id="GO:0043093">
    <property type="term" value="P:FtsZ-dependent cytokinesis"/>
    <property type="evidence" value="ECO:0007669"/>
    <property type="project" value="UniProtKB-UniRule"/>
</dbReference>
<feature type="region of interest" description="Disordered" evidence="3">
    <location>
        <begin position="89"/>
        <end position="153"/>
    </location>
</feature>
<reference evidence="5 6" key="1">
    <citation type="submission" date="2017-07" db="EMBL/GenBank/DDBJ databases">
        <title>Elstera cyanobacteriorum sp. nov., a novel bacterium isolated from cyanobacterial aggregates in a eutrophic lake.</title>
        <authorList>
            <person name="Cai H."/>
        </authorList>
    </citation>
    <scope>NUCLEOTIDE SEQUENCE [LARGE SCALE GENOMIC DNA]</scope>
    <source>
        <strain evidence="5 6">TH019</strain>
    </source>
</reference>
<feature type="domain" description="YbgF trimerisation" evidence="4">
    <location>
        <begin position="39"/>
        <end position="93"/>
    </location>
</feature>
<keyword evidence="1" id="KW-0131">Cell cycle</keyword>
<dbReference type="OrthoDB" id="7185608at2"/>
<comment type="subcellular location">
    <subcellularLocation>
        <location evidence="1">Periplasm</location>
    </subcellularLocation>
</comment>
<dbReference type="Pfam" id="PF13432">
    <property type="entry name" value="TPR_16"/>
    <property type="match status" value="1"/>
</dbReference>
<dbReference type="Proteomes" id="UP000216361">
    <property type="component" value="Unassembled WGS sequence"/>
</dbReference>
<dbReference type="EMBL" id="NOXS01000035">
    <property type="protein sequence ID" value="OYQ16737.1"/>
    <property type="molecule type" value="Genomic_DNA"/>
</dbReference>
<dbReference type="SUPFAM" id="SSF48452">
    <property type="entry name" value="TPR-like"/>
    <property type="match status" value="1"/>
</dbReference>
<evidence type="ECO:0000256" key="3">
    <source>
        <dbReference type="SAM" id="MobiDB-lite"/>
    </source>
</evidence>
<comment type="similarity">
    <text evidence="1">Belongs to the CpoB family.</text>
</comment>
<keyword evidence="2" id="KW-0802">TPR repeat</keyword>
<dbReference type="InterPro" id="IPR019734">
    <property type="entry name" value="TPR_rpt"/>
</dbReference>
<dbReference type="RefSeq" id="WP_094410375.1">
    <property type="nucleotide sequence ID" value="NZ_BMJZ01000003.1"/>
</dbReference>
<dbReference type="GO" id="GO:0070206">
    <property type="term" value="P:protein trimerization"/>
    <property type="evidence" value="ECO:0007669"/>
    <property type="project" value="InterPro"/>
</dbReference>
<evidence type="ECO:0000256" key="1">
    <source>
        <dbReference type="HAMAP-Rule" id="MF_02066"/>
    </source>
</evidence>
<proteinExistence type="inferred from homology"/>
<feature type="repeat" description="TPR" evidence="2">
    <location>
        <begin position="209"/>
        <end position="242"/>
    </location>
</feature>
<organism evidence="5 6">
    <name type="scientific">Elstera cyanobacteriorum</name>
    <dbReference type="NCBI Taxonomy" id="2022747"/>
    <lineage>
        <taxon>Bacteria</taxon>
        <taxon>Pseudomonadati</taxon>
        <taxon>Pseudomonadota</taxon>
        <taxon>Alphaproteobacteria</taxon>
        <taxon>Rhodospirillales</taxon>
        <taxon>Rhodospirillaceae</taxon>
        <taxon>Elstera</taxon>
    </lineage>
</organism>
<accession>A0A255XIF3</accession>
<feature type="compositionally biased region" description="Low complexity" evidence="3">
    <location>
        <begin position="93"/>
        <end position="110"/>
    </location>
</feature>
<name>A0A255XIF3_9PROT</name>
<dbReference type="InterPro" id="IPR011990">
    <property type="entry name" value="TPR-like_helical_dom_sf"/>
</dbReference>
<sequence length="298" mass="31339" precursor="true">MVGFSRRIPSLAPLALMGALALAVPASAQQPAGDVPITAQLTVRISELEAQIRQLTGQIEDLSATVTQLKQRQDRQASDTDFRLSELEKAKEAGGAAPTAEAPKPAAATPAPAPAVAPGAPPRDLGTVPATTANAPVSLQPGQAQPVAKPAPGAVAAAPAAPAPAAPKAGNAKEAYEQAFALIQKQDYPAAETAFKNFLGTYGTDDLAGNAQYWLGETFYVRGNYQEAAAQFFQGYQKYPKNNKAPDNLLKLGLSLAHINKTKEACASFSRFNTEYPQASAFLKRRVQEERARNNCGA</sequence>
<comment type="caution">
    <text evidence="5">The sequence shown here is derived from an EMBL/GenBank/DDBJ whole genome shotgun (WGS) entry which is preliminary data.</text>
</comment>
<dbReference type="AlphaFoldDB" id="A0A255XIF3"/>
<dbReference type="HAMAP" id="MF_02066">
    <property type="entry name" value="CpoB"/>
    <property type="match status" value="1"/>
</dbReference>
<dbReference type="InterPro" id="IPR032519">
    <property type="entry name" value="YbgF_tri"/>
</dbReference>
<comment type="function">
    <text evidence="1">Mediates coordination of peptidoglycan synthesis and outer membrane constriction during cell division.</text>
</comment>
<evidence type="ECO:0000313" key="6">
    <source>
        <dbReference type="Proteomes" id="UP000216361"/>
    </source>
</evidence>
<feature type="compositionally biased region" description="Low complexity" evidence="3">
    <location>
        <begin position="141"/>
        <end position="153"/>
    </location>
</feature>
<keyword evidence="1" id="KW-0574">Periplasm</keyword>
<evidence type="ECO:0000259" key="4">
    <source>
        <dbReference type="Pfam" id="PF16331"/>
    </source>
</evidence>
<dbReference type="InterPro" id="IPR034706">
    <property type="entry name" value="CpoB"/>
</dbReference>
<feature type="chain" id="PRO_5013412209" description="Cell division coordinator CpoB" evidence="1">
    <location>
        <begin position="29"/>
        <end position="298"/>
    </location>
</feature>
<keyword evidence="6" id="KW-1185">Reference proteome</keyword>
<protein>
    <recommendedName>
        <fullName evidence="1">Cell division coordinator CpoB</fullName>
    </recommendedName>
</protein>
<keyword evidence="1" id="KW-0732">Signal</keyword>
<dbReference type="InterPro" id="IPR014162">
    <property type="entry name" value="CpoB_C"/>
</dbReference>
<keyword evidence="1" id="KW-0132">Cell division</keyword>
<dbReference type="GO" id="GO:0030288">
    <property type="term" value="C:outer membrane-bounded periplasmic space"/>
    <property type="evidence" value="ECO:0007669"/>
    <property type="project" value="UniProtKB-UniRule"/>
</dbReference>
<dbReference type="Pfam" id="PF13174">
    <property type="entry name" value="TPR_6"/>
    <property type="match status" value="1"/>
</dbReference>
<gene>
    <name evidence="5" type="primary">ygbF</name>
    <name evidence="1" type="synonym">cpoB</name>
    <name evidence="5" type="ORF">CHR90_17280</name>
</gene>
<dbReference type="Gene3D" id="1.20.5.110">
    <property type="match status" value="1"/>
</dbReference>
<evidence type="ECO:0000313" key="5">
    <source>
        <dbReference type="EMBL" id="OYQ16737.1"/>
    </source>
</evidence>
<dbReference type="Gene3D" id="1.25.40.10">
    <property type="entry name" value="Tetratricopeptide repeat domain"/>
    <property type="match status" value="1"/>
</dbReference>
<feature type="signal peptide" evidence="1">
    <location>
        <begin position="1"/>
        <end position="28"/>
    </location>
</feature>